<dbReference type="Gene3D" id="1.10.10.10">
    <property type="entry name" value="Winged helix-like DNA-binding domain superfamily/Winged helix DNA-binding domain"/>
    <property type="match status" value="1"/>
</dbReference>
<sequence>MPYWSNLGLMMLGVELDRTDRRILAELQRDGRLSNQELAERVSLSPSPCLRRVRRLEEQGYIKRYVALVDAEKVGLGLLAYVTIKLNKHSGGSHAPMGNFARDVQLWPEVVECYAMSGDMDYLLRIQVADLAHFSRFAMDTLMQHPAVVDMKSYFALQQIKETTELRV</sequence>
<dbReference type="InterPro" id="IPR036388">
    <property type="entry name" value="WH-like_DNA-bd_sf"/>
</dbReference>
<dbReference type="SMART" id="SM00344">
    <property type="entry name" value="HTH_ASNC"/>
    <property type="match status" value="1"/>
</dbReference>
<evidence type="ECO:0000313" key="6">
    <source>
        <dbReference type="Proteomes" id="UP000025756"/>
    </source>
</evidence>
<dbReference type="PRINTS" id="PR00033">
    <property type="entry name" value="HTHASNC"/>
</dbReference>
<dbReference type="InterPro" id="IPR000485">
    <property type="entry name" value="AsnC-type_HTH_dom"/>
</dbReference>
<dbReference type="InterPro" id="IPR036390">
    <property type="entry name" value="WH_DNA-bd_sf"/>
</dbReference>
<proteinExistence type="predicted"/>
<dbReference type="Proteomes" id="UP000025756">
    <property type="component" value="Unassembled WGS sequence"/>
</dbReference>
<dbReference type="Pfam" id="PF13412">
    <property type="entry name" value="HTH_24"/>
    <property type="match status" value="1"/>
</dbReference>
<keyword evidence="2 5" id="KW-0238">DNA-binding</keyword>
<dbReference type="InterPro" id="IPR011008">
    <property type="entry name" value="Dimeric_a/b-barrel"/>
</dbReference>
<keyword evidence="6" id="KW-1185">Reference proteome</keyword>
<evidence type="ECO:0000259" key="4">
    <source>
        <dbReference type="PROSITE" id="PS50956"/>
    </source>
</evidence>
<dbReference type="SUPFAM" id="SSF54909">
    <property type="entry name" value="Dimeric alpha+beta barrel"/>
    <property type="match status" value="1"/>
</dbReference>
<protein>
    <submittedName>
        <fullName evidence="5">Winged helix-turn-helix DNA-binding protein</fullName>
    </submittedName>
</protein>
<dbReference type="SUPFAM" id="SSF46785">
    <property type="entry name" value="Winged helix' DNA-binding domain"/>
    <property type="match status" value="1"/>
</dbReference>
<feature type="domain" description="HTH asnC-type" evidence="4">
    <location>
        <begin position="16"/>
        <end position="77"/>
    </location>
</feature>
<dbReference type="InterPro" id="IPR019887">
    <property type="entry name" value="Tscrpt_reg_AsnC/Lrp_C"/>
</dbReference>
<organism evidence="5 6">
    <name type="scientific">Bordetella bronchiseptica 00-P-2796</name>
    <dbReference type="NCBI Taxonomy" id="1331199"/>
    <lineage>
        <taxon>Bacteria</taxon>
        <taxon>Pseudomonadati</taxon>
        <taxon>Pseudomonadota</taxon>
        <taxon>Betaproteobacteria</taxon>
        <taxon>Burkholderiales</taxon>
        <taxon>Alcaligenaceae</taxon>
        <taxon>Bordetella</taxon>
    </lineage>
</organism>
<dbReference type="PANTHER" id="PTHR30154:SF46">
    <property type="entry name" value="TRANSCRIPTIONAL REGULATORY PROTEIN"/>
    <property type="match status" value="1"/>
</dbReference>
<dbReference type="GO" id="GO:0003677">
    <property type="term" value="F:DNA binding"/>
    <property type="evidence" value="ECO:0007669"/>
    <property type="project" value="UniProtKB-KW"/>
</dbReference>
<dbReference type="InterPro" id="IPR011991">
    <property type="entry name" value="ArsR-like_HTH"/>
</dbReference>
<dbReference type="Pfam" id="PF01037">
    <property type="entry name" value="AsnC_trans_reg"/>
    <property type="match status" value="1"/>
</dbReference>
<name>A0ABR4RHS0_BORBO</name>
<reference evidence="5 6" key="1">
    <citation type="submission" date="2014-03" db="EMBL/GenBank/DDBJ databases">
        <title>Genome sequence of Bordetella bronchiseptica.</title>
        <authorList>
            <person name="Harvill E."/>
            <person name="Goodfield L.L."/>
            <person name="Ivanov Y.V."/>
            <person name="Meyer J.A."/>
            <person name="Muse S.J."/>
            <person name="Jacobs N."/>
            <person name="Bendor L."/>
            <person name="Smallridge W.E."/>
            <person name="Brinkac L.M."/>
            <person name="Sanka R."/>
            <person name="Kim M."/>
            <person name="Losada L."/>
        </authorList>
    </citation>
    <scope>NUCLEOTIDE SEQUENCE [LARGE SCALE GENOMIC DNA]</scope>
    <source>
        <strain evidence="5 6">00-P-2796</strain>
    </source>
</reference>
<evidence type="ECO:0000256" key="1">
    <source>
        <dbReference type="ARBA" id="ARBA00023015"/>
    </source>
</evidence>
<gene>
    <name evidence="5" type="ORF">L490_4031</name>
</gene>
<dbReference type="InterPro" id="IPR019888">
    <property type="entry name" value="Tscrpt_reg_AsnC-like"/>
</dbReference>
<dbReference type="EMBL" id="JGWH01000051">
    <property type="protein sequence ID" value="KCV36706.1"/>
    <property type="molecule type" value="Genomic_DNA"/>
</dbReference>
<accession>A0ABR4RHS0</accession>
<dbReference type="PANTHER" id="PTHR30154">
    <property type="entry name" value="LEUCINE-RESPONSIVE REGULATORY PROTEIN"/>
    <property type="match status" value="1"/>
</dbReference>
<evidence type="ECO:0000313" key="5">
    <source>
        <dbReference type="EMBL" id="KCV36706.1"/>
    </source>
</evidence>
<dbReference type="PROSITE" id="PS50956">
    <property type="entry name" value="HTH_ASNC_2"/>
    <property type="match status" value="1"/>
</dbReference>
<dbReference type="CDD" id="cd00090">
    <property type="entry name" value="HTH_ARSR"/>
    <property type="match status" value="1"/>
</dbReference>
<evidence type="ECO:0000256" key="3">
    <source>
        <dbReference type="ARBA" id="ARBA00023163"/>
    </source>
</evidence>
<keyword evidence="3" id="KW-0804">Transcription</keyword>
<keyword evidence="1" id="KW-0805">Transcription regulation</keyword>
<comment type="caution">
    <text evidence="5">The sequence shown here is derived from an EMBL/GenBank/DDBJ whole genome shotgun (WGS) entry which is preliminary data.</text>
</comment>
<dbReference type="Gene3D" id="3.30.70.920">
    <property type="match status" value="1"/>
</dbReference>
<evidence type="ECO:0000256" key="2">
    <source>
        <dbReference type="ARBA" id="ARBA00023125"/>
    </source>
</evidence>